<evidence type="ECO:0000313" key="2">
    <source>
        <dbReference type="EMBL" id="MEN3749238.1"/>
    </source>
</evidence>
<comment type="caution">
    <text evidence="2">The sequence shown here is derived from an EMBL/GenBank/DDBJ whole genome shotgun (WGS) entry which is preliminary data.</text>
</comment>
<evidence type="ECO:0008006" key="4">
    <source>
        <dbReference type="Google" id="ProtNLM"/>
    </source>
</evidence>
<dbReference type="RefSeq" id="WP_346248277.1">
    <property type="nucleotide sequence ID" value="NZ_JBDIZK010000012.1"/>
</dbReference>
<evidence type="ECO:0000313" key="3">
    <source>
        <dbReference type="Proteomes" id="UP001427805"/>
    </source>
</evidence>
<feature type="chain" id="PRO_5045098964" description="Lipoprotein" evidence="1">
    <location>
        <begin position="19"/>
        <end position="132"/>
    </location>
</feature>
<name>A0ABV0BCG5_9SPHN</name>
<evidence type="ECO:0000256" key="1">
    <source>
        <dbReference type="SAM" id="SignalP"/>
    </source>
</evidence>
<keyword evidence="3" id="KW-1185">Reference proteome</keyword>
<reference evidence="2 3" key="1">
    <citation type="submission" date="2024-05" db="EMBL/GenBank/DDBJ databases">
        <title>Sphingomonas sp. HF-S3 16S ribosomal RNA gene Genome sequencing and assembly.</title>
        <authorList>
            <person name="Lee H."/>
        </authorList>
    </citation>
    <scope>NUCLEOTIDE SEQUENCE [LARGE SCALE GENOMIC DNA]</scope>
    <source>
        <strain evidence="2 3">HF-S3</strain>
    </source>
</reference>
<sequence length="132" mass="14177">MKQVLILAVALAGCTASAESQRSQAAEADRDLAKATEGRVAGKPQDCIPINRAGGPQIIDKQTLVYTDMGTVYVNRLPAACPTLDRNDTIISEVYGGNLCRNDRFRSLQPGTSIPGAYCQLGSFTPYRKAKD</sequence>
<proteinExistence type="predicted"/>
<gene>
    <name evidence="2" type="ORF">TPR58_18835</name>
</gene>
<protein>
    <recommendedName>
        <fullName evidence="4">Lipoprotein</fullName>
    </recommendedName>
</protein>
<dbReference type="Proteomes" id="UP001427805">
    <property type="component" value="Unassembled WGS sequence"/>
</dbReference>
<dbReference type="EMBL" id="JBDIZK010000012">
    <property type="protein sequence ID" value="MEN3749238.1"/>
    <property type="molecule type" value="Genomic_DNA"/>
</dbReference>
<keyword evidence="1" id="KW-0732">Signal</keyword>
<feature type="signal peptide" evidence="1">
    <location>
        <begin position="1"/>
        <end position="18"/>
    </location>
</feature>
<accession>A0ABV0BCG5</accession>
<organism evidence="2 3">
    <name type="scientific">Sphingomonas rustica</name>
    <dbReference type="NCBI Taxonomy" id="3103142"/>
    <lineage>
        <taxon>Bacteria</taxon>
        <taxon>Pseudomonadati</taxon>
        <taxon>Pseudomonadota</taxon>
        <taxon>Alphaproteobacteria</taxon>
        <taxon>Sphingomonadales</taxon>
        <taxon>Sphingomonadaceae</taxon>
        <taxon>Sphingomonas</taxon>
    </lineage>
</organism>